<keyword evidence="3" id="KW-1185">Reference proteome</keyword>
<comment type="caution">
    <text evidence="2">The sequence shown here is derived from an EMBL/GenBank/DDBJ whole genome shotgun (WGS) entry which is preliminary data.</text>
</comment>
<proteinExistence type="predicted"/>
<organism evidence="2 3">
    <name type="scientific">Pelagibacterium lentulum</name>
    <dbReference type="NCBI Taxonomy" id="2029865"/>
    <lineage>
        <taxon>Bacteria</taxon>
        <taxon>Pseudomonadati</taxon>
        <taxon>Pseudomonadota</taxon>
        <taxon>Alphaproteobacteria</taxon>
        <taxon>Hyphomicrobiales</taxon>
        <taxon>Devosiaceae</taxon>
        <taxon>Pelagibacterium</taxon>
    </lineage>
</organism>
<dbReference type="InterPro" id="IPR004045">
    <property type="entry name" value="Glutathione_S-Trfase_N"/>
</dbReference>
<dbReference type="SUPFAM" id="SSF47616">
    <property type="entry name" value="GST C-terminal domain-like"/>
    <property type="match status" value="1"/>
</dbReference>
<dbReference type="AlphaFoldDB" id="A0A916W1Q8"/>
<dbReference type="Gene3D" id="1.20.1050.10">
    <property type="match status" value="1"/>
</dbReference>
<dbReference type="Pfam" id="PF13409">
    <property type="entry name" value="GST_N_2"/>
    <property type="match status" value="1"/>
</dbReference>
<evidence type="ECO:0000313" key="3">
    <source>
        <dbReference type="Proteomes" id="UP000596977"/>
    </source>
</evidence>
<evidence type="ECO:0000313" key="2">
    <source>
        <dbReference type="EMBL" id="GGA58915.1"/>
    </source>
</evidence>
<dbReference type="EMBL" id="BMKB01000005">
    <property type="protein sequence ID" value="GGA58915.1"/>
    <property type="molecule type" value="Genomic_DNA"/>
</dbReference>
<dbReference type="CDD" id="cd03205">
    <property type="entry name" value="GST_C_6"/>
    <property type="match status" value="1"/>
</dbReference>
<dbReference type="InterPro" id="IPR036282">
    <property type="entry name" value="Glutathione-S-Trfase_C_sf"/>
</dbReference>
<accession>A0A916W1Q8</accession>
<reference evidence="2 3" key="1">
    <citation type="journal article" date="2014" name="Int. J. Syst. Evol. Microbiol.">
        <title>Complete genome sequence of Corynebacterium casei LMG S-19264T (=DSM 44701T), isolated from a smear-ripened cheese.</title>
        <authorList>
            <consortium name="US DOE Joint Genome Institute (JGI-PGF)"/>
            <person name="Walter F."/>
            <person name="Albersmeier A."/>
            <person name="Kalinowski J."/>
            <person name="Ruckert C."/>
        </authorList>
    </citation>
    <scope>NUCLEOTIDE SEQUENCE [LARGE SCALE GENOMIC DNA]</scope>
    <source>
        <strain evidence="2 3">CGMCC 1.15896</strain>
    </source>
</reference>
<gene>
    <name evidence="2" type="ORF">GCM10011499_31280</name>
</gene>
<feature type="domain" description="GST N-terminal" evidence="1">
    <location>
        <begin position="1"/>
        <end position="65"/>
    </location>
</feature>
<dbReference type="SUPFAM" id="SSF52833">
    <property type="entry name" value="Thioredoxin-like"/>
    <property type="match status" value="1"/>
</dbReference>
<dbReference type="Gene3D" id="3.40.30.10">
    <property type="entry name" value="Glutaredoxin"/>
    <property type="match status" value="1"/>
</dbReference>
<dbReference type="PROSITE" id="PS50404">
    <property type="entry name" value="GST_NTER"/>
    <property type="match status" value="1"/>
</dbReference>
<evidence type="ECO:0000259" key="1">
    <source>
        <dbReference type="PROSITE" id="PS50404"/>
    </source>
</evidence>
<dbReference type="Proteomes" id="UP000596977">
    <property type="component" value="Unassembled WGS sequence"/>
</dbReference>
<name>A0A916W1Q8_9HYPH</name>
<dbReference type="InterPro" id="IPR036249">
    <property type="entry name" value="Thioredoxin-like_sf"/>
</dbReference>
<dbReference type="Pfam" id="PF13410">
    <property type="entry name" value="GST_C_2"/>
    <property type="match status" value="1"/>
</dbReference>
<protein>
    <recommendedName>
        <fullName evidence="1">GST N-terminal domain-containing protein</fullName>
    </recommendedName>
</protein>
<sequence>MATELGHKLTLEPIAASPVAPEPHPDLLAVNPLGKVPALQLPSGRVLYGSQVICRYLGQGTPFYPDGDAHWDAVTREALADGLVDAALLARYENHLRPEALRWSDWAKGQMAKVNRALDAMEATRPDAARFDIGDVATGCALGYLDFRYPEIDWRGQYPHLQAFAGIIFARDSFRDTVPA</sequence>